<dbReference type="Proteomes" id="UP001165060">
    <property type="component" value="Unassembled WGS sequence"/>
</dbReference>
<dbReference type="EMBL" id="BRYB01003023">
    <property type="protein sequence ID" value="GMI29226.1"/>
    <property type="molecule type" value="Genomic_DNA"/>
</dbReference>
<organism evidence="2 3">
    <name type="scientific">Tetraparma gracilis</name>
    <dbReference type="NCBI Taxonomy" id="2962635"/>
    <lineage>
        <taxon>Eukaryota</taxon>
        <taxon>Sar</taxon>
        <taxon>Stramenopiles</taxon>
        <taxon>Ochrophyta</taxon>
        <taxon>Bolidophyceae</taxon>
        <taxon>Parmales</taxon>
        <taxon>Triparmaceae</taxon>
        <taxon>Tetraparma</taxon>
    </lineage>
</organism>
<sequence>MELPKNPLLPQKRLRGGGWDESEPAAEDDFEDAFATLEEQLDGPGVSNSSDVVQKWGRPSVDPGFGPGTDDLNVQWLDIDMTVGQPLAKNPKAGAAVVGSAVGPVPIIRIYGCSDKGHSVGLFIHGFTPYAFFAVPEGYENSPANLQQLRDLINDRLRNSVRDAK</sequence>
<proteinExistence type="predicted"/>
<dbReference type="SUPFAM" id="SSF53098">
    <property type="entry name" value="Ribonuclease H-like"/>
    <property type="match status" value="1"/>
</dbReference>
<feature type="non-terminal residue" evidence="2">
    <location>
        <position position="165"/>
    </location>
</feature>
<evidence type="ECO:0000313" key="3">
    <source>
        <dbReference type="Proteomes" id="UP001165060"/>
    </source>
</evidence>
<evidence type="ECO:0000313" key="2">
    <source>
        <dbReference type="EMBL" id="GMI29226.1"/>
    </source>
</evidence>
<protein>
    <submittedName>
        <fullName evidence="2">Uncharacterized protein</fullName>
    </submittedName>
</protein>
<comment type="caution">
    <text evidence="2">The sequence shown here is derived from an EMBL/GenBank/DDBJ whole genome shotgun (WGS) entry which is preliminary data.</text>
</comment>
<reference evidence="2 3" key="1">
    <citation type="journal article" date="2023" name="Commun. Biol.">
        <title>Genome analysis of Parmales, the sister group of diatoms, reveals the evolutionary specialization of diatoms from phago-mixotrophs to photoautotrophs.</title>
        <authorList>
            <person name="Ban H."/>
            <person name="Sato S."/>
            <person name="Yoshikawa S."/>
            <person name="Yamada K."/>
            <person name="Nakamura Y."/>
            <person name="Ichinomiya M."/>
            <person name="Sato N."/>
            <person name="Blanc-Mathieu R."/>
            <person name="Endo H."/>
            <person name="Kuwata A."/>
            <person name="Ogata H."/>
        </authorList>
    </citation>
    <scope>NUCLEOTIDE SEQUENCE [LARGE SCALE GENOMIC DNA]</scope>
</reference>
<dbReference type="InterPro" id="IPR012337">
    <property type="entry name" value="RNaseH-like_sf"/>
</dbReference>
<dbReference type="Gene3D" id="2.40.50.730">
    <property type="match status" value="1"/>
</dbReference>
<gene>
    <name evidence="2" type="ORF">TeGR_g10846</name>
</gene>
<evidence type="ECO:0000256" key="1">
    <source>
        <dbReference type="SAM" id="MobiDB-lite"/>
    </source>
</evidence>
<feature type="region of interest" description="Disordered" evidence="1">
    <location>
        <begin position="40"/>
        <end position="69"/>
    </location>
</feature>
<feature type="region of interest" description="Disordered" evidence="1">
    <location>
        <begin position="1"/>
        <end position="26"/>
    </location>
</feature>
<accession>A0ABQ6MMH0</accession>
<keyword evidence="3" id="KW-1185">Reference proteome</keyword>
<name>A0ABQ6MMH0_9STRA</name>